<evidence type="ECO:0000259" key="3">
    <source>
        <dbReference type="SMART" id="SM00822"/>
    </source>
</evidence>
<sequence>MSKHVVITGANRGIGLELCRHYLAAGDRVTAVVRSASDELQSLDVTVIAGIDVSIEQDIRALSAKLGEQSIDILVNNAGIFHNETLQQMDFATLEQQLMVNAVAPVRVTHALQHNLVTGAKVAMITSRMGSIADNGSGAYLGYRMSKAALNAAGVSLAHELKPRGVAVALLHPGFVQTEMVNYAGDISPAEAALRLVKRIDELTLETSGGFWHSNGDRLPW</sequence>
<dbReference type="GO" id="GO:0016616">
    <property type="term" value="F:oxidoreductase activity, acting on the CH-OH group of donors, NAD or NADP as acceptor"/>
    <property type="evidence" value="ECO:0007669"/>
    <property type="project" value="TreeGrafter"/>
</dbReference>
<evidence type="ECO:0000256" key="2">
    <source>
        <dbReference type="RuleBase" id="RU000363"/>
    </source>
</evidence>
<evidence type="ECO:0000313" key="4">
    <source>
        <dbReference type="EMBL" id="KJZ05346.1"/>
    </source>
</evidence>
<evidence type="ECO:0000313" key="5">
    <source>
        <dbReference type="Proteomes" id="UP000033452"/>
    </source>
</evidence>
<dbReference type="InterPro" id="IPR036291">
    <property type="entry name" value="NAD(P)-bd_dom_sf"/>
</dbReference>
<dbReference type="PANTHER" id="PTHR45458:SF1">
    <property type="entry name" value="SHORT CHAIN DEHYDROGENASE"/>
    <property type="match status" value="1"/>
</dbReference>
<dbReference type="PRINTS" id="PR00080">
    <property type="entry name" value="SDRFAMILY"/>
</dbReference>
<dbReference type="InterPro" id="IPR002347">
    <property type="entry name" value="SDR_fam"/>
</dbReference>
<dbReference type="Proteomes" id="UP000033452">
    <property type="component" value="Unassembled WGS sequence"/>
</dbReference>
<dbReference type="EMBL" id="JXYA01000076">
    <property type="protein sequence ID" value="KJZ05346.1"/>
    <property type="molecule type" value="Genomic_DNA"/>
</dbReference>
<name>A0A0F4QCC7_9GAMM</name>
<evidence type="ECO:0000256" key="1">
    <source>
        <dbReference type="ARBA" id="ARBA00006484"/>
    </source>
</evidence>
<dbReference type="PRINTS" id="PR00081">
    <property type="entry name" value="GDHRDH"/>
</dbReference>
<comment type="similarity">
    <text evidence="1 2">Belongs to the short-chain dehydrogenases/reductases (SDR) family.</text>
</comment>
<gene>
    <name evidence="4" type="ORF">TW77_22910</name>
</gene>
<dbReference type="SMART" id="SM00822">
    <property type="entry name" value="PKS_KR"/>
    <property type="match status" value="1"/>
</dbReference>
<dbReference type="PANTHER" id="PTHR45458">
    <property type="entry name" value="SHORT-CHAIN DEHYDROGENASE/REDUCTASE SDR"/>
    <property type="match status" value="1"/>
</dbReference>
<reference evidence="4 5" key="1">
    <citation type="journal article" date="2015" name="BMC Genomics">
        <title>Genome mining reveals unlocked bioactive potential of marine Gram-negative bacteria.</title>
        <authorList>
            <person name="Machado H."/>
            <person name="Sonnenschein E.C."/>
            <person name="Melchiorsen J."/>
            <person name="Gram L."/>
        </authorList>
    </citation>
    <scope>NUCLEOTIDE SEQUENCE [LARGE SCALE GENOMIC DNA]</scope>
    <source>
        <strain evidence="4 5">S2471</strain>
    </source>
</reference>
<proteinExistence type="inferred from homology"/>
<comment type="caution">
    <text evidence="4">The sequence shown here is derived from an EMBL/GenBank/DDBJ whole genome shotgun (WGS) entry which is preliminary data.</text>
</comment>
<dbReference type="RefSeq" id="WP_046007289.1">
    <property type="nucleotide sequence ID" value="NZ_JXYA01000076.1"/>
</dbReference>
<dbReference type="SUPFAM" id="SSF51735">
    <property type="entry name" value="NAD(P)-binding Rossmann-fold domains"/>
    <property type="match status" value="1"/>
</dbReference>
<keyword evidence="5" id="KW-1185">Reference proteome</keyword>
<feature type="domain" description="Ketoreductase" evidence="3">
    <location>
        <begin position="3"/>
        <end position="179"/>
    </location>
</feature>
<dbReference type="CDD" id="cd05325">
    <property type="entry name" value="carb_red_sniffer_like_SDR_c"/>
    <property type="match status" value="1"/>
</dbReference>
<dbReference type="Gene3D" id="3.40.50.720">
    <property type="entry name" value="NAD(P)-binding Rossmann-like Domain"/>
    <property type="match status" value="1"/>
</dbReference>
<dbReference type="OrthoDB" id="5786478at2"/>
<accession>A0A0F4QCC7</accession>
<dbReference type="Pfam" id="PF00106">
    <property type="entry name" value="adh_short"/>
    <property type="match status" value="1"/>
</dbReference>
<dbReference type="AlphaFoldDB" id="A0A0F4QCC7"/>
<dbReference type="InterPro" id="IPR057326">
    <property type="entry name" value="KR_dom"/>
</dbReference>
<protein>
    <submittedName>
        <fullName evidence="4">Short-chain dehydrogenase</fullName>
    </submittedName>
</protein>
<dbReference type="InterPro" id="IPR052184">
    <property type="entry name" value="SDR_enzymes"/>
</dbReference>
<organism evidence="4 5">
    <name type="scientific">Pseudoalteromonas rubra</name>
    <dbReference type="NCBI Taxonomy" id="43658"/>
    <lineage>
        <taxon>Bacteria</taxon>
        <taxon>Pseudomonadati</taxon>
        <taxon>Pseudomonadota</taxon>
        <taxon>Gammaproteobacteria</taxon>
        <taxon>Alteromonadales</taxon>
        <taxon>Pseudoalteromonadaceae</taxon>
        <taxon>Pseudoalteromonas</taxon>
    </lineage>
</organism>
<dbReference type="PATRIC" id="fig|43658.5.peg.4838"/>